<dbReference type="InterPro" id="IPR009057">
    <property type="entry name" value="Homeodomain-like_sf"/>
</dbReference>
<feature type="DNA-binding region" description="H-T-H motif" evidence="4">
    <location>
        <begin position="37"/>
        <end position="56"/>
    </location>
</feature>
<dbReference type="PANTHER" id="PTHR30055">
    <property type="entry name" value="HTH-TYPE TRANSCRIPTIONAL REGULATOR RUTR"/>
    <property type="match status" value="1"/>
</dbReference>
<organism evidence="6 7">
    <name type="scientific">Yinghuangia aomiensis</name>
    <dbReference type="NCBI Taxonomy" id="676205"/>
    <lineage>
        <taxon>Bacteria</taxon>
        <taxon>Bacillati</taxon>
        <taxon>Actinomycetota</taxon>
        <taxon>Actinomycetes</taxon>
        <taxon>Kitasatosporales</taxon>
        <taxon>Streptomycetaceae</taxon>
        <taxon>Yinghuangia</taxon>
    </lineage>
</organism>
<dbReference type="SUPFAM" id="SSF46689">
    <property type="entry name" value="Homeodomain-like"/>
    <property type="match status" value="1"/>
</dbReference>
<dbReference type="Proteomes" id="UP001500466">
    <property type="component" value="Unassembled WGS sequence"/>
</dbReference>
<evidence type="ECO:0000256" key="4">
    <source>
        <dbReference type="PROSITE-ProRule" id="PRU00335"/>
    </source>
</evidence>
<keyword evidence="1" id="KW-0805">Transcription regulation</keyword>
<keyword evidence="7" id="KW-1185">Reference proteome</keyword>
<evidence type="ECO:0000259" key="5">
    <source>
        <dbReference type="PROSITE" id="PS50977"/>
    </source>
</evidence>
<evidence type="ECO:0000256" key="3">
    <source>
        <dbReference type="ARBA" id="ARBA00023163"/>
    </source>
</evidence>
<protein>
    <submittedName>
        <fullName evidence="6">TetR/AcrR family transcriptional regulator</fullName>
    </submittedName>
</protein>
<reference evidence="7" key="1">
    <citation type="journal article" date="2019" name="Int. J. Syst. Evol. Microbiol.">
        <title>The Global Catalogue of Microorganisms (GCM) 10K type strain sequencing project: providing services to taxonomists for standard genome sequencing and annotation.</title>
        <authorList>
            <consortium name="The Broad Institute Genomics Platform"/>
            <consortium name="The Broad Institute Genome Sequencing Center for Infectious Disease"/>
            <person name="Wu L."/>
            <person name="Ma J."/>
        </authorList>
    </citation>
    <scope>NUCLEOTIDE SEQUENCE [LARGE SCALE GENOMIC DNA]</scope>
    <source>
        <strain evidence="7">JCM 17986</strain>
    </source>
</reference>
<keyword evidence="3" id="KW-0804">Transcription</keyword>
<feature type="domain" description="HTH tetR-type" evidence="5">
    <location>
        <begin position="14"/>
        <end position="74"/>
    </location>
</feature>
<keyword evidence="2 4" id="KW-0238">DNA-binding</keyword>
<dbReference type="Gene3D" id="1.10.357.10">
    <property type="entry name" value="Tetracycline Repressor, domain 2"/>
    <property type="match status" value="1"/>
</dbReference>
<dbReference type="InterPro" id="IPR001647">
    <property type="entry name" value="HTH_TetR"/>
</dbReference>
<name>A0ABP9I3X1_9ACTN</name>
<evidence type="ECO:0000313" key="7">
    <source>
        <dbReference type="Proteomes" id="UP001500466"/>
    </source>
</evidence>
<dbReference type="InterPro" id="IPR050109">
    <property type="entry name" value="HTH-type_TetR-like_transc_reg"/>
</dbReference>
<evidence type="ECO:0000256" key="2">
    <source>
        <dbReference type="ARBA" id="ARBA00023125"/>
    </source>
</evidence>
<comment type="caution">
    <text evidence="6">The sequence shown here is derived from an EMBL/GenBank/DDBJ whole genome shotgun (WGS) entry which is preliminary data.</text>
</comment>
<proteinExistence type="predicted"/>
<dbReference type="EMBL" id="BAABHS010000033">
    <property type="protein sequence ID" value="GAA4987388.1"/>
    <property type="molecule type" value="Genomic_DNA"/>
</dbReference>
<dbReference type="PRINTS" id="PR00455">
    <property type="entry name" value="HTHTETR"/>
</dbReference>
<dbReference type="SUPFAM" id="SSF48498">
    <property type="entry name" value="Tetracyclin repressor-like, C-terminal domain"/>
    <property type="match status" value="1"/>
</dbReference>
<dbReference type="InterPro" id="IPR036271">
    <property type="entry name" value="Tet_transcr_reg_TetR-rel_C_sf"/>
</dbReference>
<evidence type="ECO:0000313" key="6">
    <source>
        <dbReference type="EMBL" id="GAA4987388.1"/>
    </source>
</evidence>
<sequence length="212" mass="23025">MPRISGASLEEHRGRTNARIFAAMTRLLGERGYDAMTLADIATTAGLARTAMYNYYPDKESLLIAFTAHETASYLERLDAELDTVSTPIDRLRVFIRIQLDHLATRHIGAGSVAGVLSEDGERRMAEHIAPLADRLRAIIRAGVEQRYLAAEDVDLLVPLVTATIAGRSTADLTADRLEHAIDATTSYVLRGLGARVGKDGKARRLPASAAD</sequence>
<dbReference type="Pfam" id="PF00440">
    <property type="entry name" value="TetR_N"/>
    <property type="match status" value="1"/>
</dbReference>
<gene>
    <name evidence="6" type="ORF">GCM10023205_67680</name>
</gene>
<dbReference type="PROSITE" id="PS50977">
    <property type="entry name" value="HTH_TETR_2"/>
    <property type="match status" value="1"/>
</dbReference>
<evidence type="ECO:0000256" key="1">
    <source>
        <dbReference type="ARBA" id="ARBA00023015"/>
    </source>
</evidence>
<accession>A0ABP9I3X1</accession>
<dbReference type="PANTHER" id="PTHR30055:SF234">
    <property type="entry name" value="HTH-TYPE TRANSCRIPTIONAL REGULATOR BETI"/>
    <property type="match status" value="1"/>
</dbReference>